<dbReference type="AlphaFoldDB" id="A0A1C4TWY3"/>
<proteinExistence type="predicted"/>
<dbReference type="STRING" id="121616.GA0070216_10145"/>
<feature type="compositionally biased region" description="Basic residues" evidence="1">
    <location>
        <begin position="428"/>
        <end position="452"/>
    </location>
</feature>
<sequence length="452" mass="49728">MSSNIETPPLTLIVETPNGIAVRHVPNASPLVEGIPRGDAAEDATRSAAARWGLPDFVYRPVIRQLGSGGRELGDGILLAGARAVVVQVKSRSLPEGELVKEANWIQKNGLKAFKQARGTVRSLRGAPATLVNLRGREVDIDGTRYKWLSVVVIDHPVCPDDVVVCNPFPDLPAVALTRRDWEFLFTQLRSTHAVVDYISRVADQSPVALGREPVRYYELAQADEDATPEDLAPEVVGKGKRYSAPLLPKAPAGAEDIHSHSLLRIILEDIATSPLPGNAAEADRVGVLAEIDQLPVQQRTELARALLVMLDEVAKAPEGHVMWRMRTFRFPPGKPQLIFMASNKLDESVRHGFSAFVMMRHHEFGESTGTTEELASVGVLLTPRSDGLRPWDTTMVRVSGMVEFEPGELEAIQELWSGSRIVGSPTRPRKKWTSKAKRSAKGKEKRSKRKR</sequence>
<feature type="region of interest" description="Disordered" evidence="1">
    <location>
        <begin position="421"/>
        <end position="452"/>
    </location>
</feature>
<keyword evidence="3" id="KW-1185">Reference proteome</keyword>
<evidence type="ECO:0000313" key="2">
    <source>
        <dbReference type="EMBL" id="SCE63896.1"/>
    </source>
</evidence>
<dbReference type="Proteomes" id="UP000198797">
    <property type="component" value="Unassembled WGS sequence"/>
</dbReference>
<evidence type="ECO:0000256" key="1">
    <source>
        <dbReference type="SAM" id="MobiDB-lite"/>
    </source>
</evidence>
<name>A0A1C4TWY3_9ACTN</name>
<gene>
    <name evidence="2" type="ORF">GA0070216_10145</name>
</gene>
<dbReference type="EMBL" id="FMCU01000001">
    <property type="protein sequence ID" value="SCE63896.1"/>
    <property type="molecule type" value="Genomic_DNA"/>
</dbReference>
<organism evidence="2 3">
    <name type="scientific">Micromonospora matsumotoense</name>
    <dbReference type="NCBI Taxonomy" id="121616"/>
    <lineage>
        <taxon>Bacteria</taxon>
        <taxon>Bacillati</taxon>
        <taxon>Actinomycetota</taxon>
        <taxon>Actinomycetes</taxon>
        <taxon>Micromonosporales</taxon>
        <taxon>Micromonosporaceae</taxon>
        <taxon>Micromonospora</taxon>
    </lineage>
</organism>
<evidence type="ECO:0000313" key="3">
    <source>
        <dbReference type="Proteomes" id="UP000198797"/>
    </source>
</evidence>
<accession>A0A1C4TWY3</accession>
<reference evidence="3" key="1">
    <citation type="submission" date="2016-06" db="EMBL/GenBank/DDBJ databases">
        <authorList>
            <person name="Varghese N."/>
            <person name="Submissions Spin"/>
        </authorList>
    </citation>
    <scope>NUCLEOTIDE SEQUENCE [LARGE SCALE GENOMIC DNA]</scope>
    <source>
        <strain evidence="3">DSM 44100</strain>
    </source>
</reference>
<protein>
    <submittedName>
        <fullName evidence="2">Uncharacterized protein</fullName>
    </submittedName>
</protein>